<dbReference type="Proteomes" id="UP000325273">
    <property type="component" value="Unassembled WGS sequence"/>
</dbReference>
<evidence type="ECO:0000313" key="3">
    <source>
        <dbReference type="Proteomes" id="UP000325273"/>
    </source>
</evidence>
<keyword evidence="1" id="KW-0472">Membrane</keyword>
<dbReference type="AlphaFoldDB" id="A0A5B0G485"/>
<keyword evidence="3" id="KW-1185">Reference proteome</keyword>
<name>A0A5B0G485_9BURK</name>
<comment type="caution">
    <text evidence="2">The sequence shown here is derived from an EMBL/GenBank/DDBJ whole genome shotgun (WGS) entry which is preliminary data.</text>
</comment>
<keyword evidence="1" id="KW-0812">Transmembrane</keyword>
<dbReference type="RefSeq" id="WP_149676668.1">
    <property type="nucleotide sequence ID" value="NZ_VTUZ01000083.1"/>
</dbReference>
<proteinExistence type="predicted"/>
<evidence type="ECO:0000256" key="1">
    <source>
        <dbReference type="SAM" id="Phobius"/>
    </source>
</evidence>
<reference evidence="2 3" key="1">
    <citation type="submission" date="2019-08" db="EMBL/GenBank/DDBJ databases">
        <title>Paraburkholderia sp. DCY113.</title>
        <authorList>
            <person name="Kang J."/>
        </authorList>
    </citation>
    <scope>NUCLEOTIDE SEQUENCE [LARGE SCALE GENOMIC DNA]</scope>
    <source>
        <strain evidence="2 3">DCY113</strain>
    </source>
</reference>
<gene>
    <name evidence="2" type="ORF">FVF58_48885</name>
</gene>
<protein>
    <submittedName>
        <fullName evidence="2">Uncharacterized protein</fullName>
    </submittedName>
</protein>
<accession>A0A5B0G485</accession>
<sequence>MDASTTAVQQAYAAWIQAIGSITGIGVTVYIFWRQSAFLRREANQQKISLLESVLGILQDVELSLEEAAQFWETARNPRTPLLATKRIRLGQALAA</sequence>
<organism evidence="2 3">
    <name type="scientific">Paraburkholderia panacisoli</name>
    <dbReference type="NCBI Taxonomy" id="2603818"/>
    <lineage>
        <taxon>Bacteria</taxon>
        <taxon>Pseudomonadati</taxon>
        <taxon>Pseudomonadota</taxon>
        <taxon>Betaproteobacteria</taxon>
        <taxon>Burkholderiales</taxon>
        <taxon>Burkholderiaceae</taxon>
        <taxon>Paraburkholderia</taxon>
    </lineage>
</organism>
<feature type="transmembrane region" description="Helical" evidence="1">
    <location>
        <begin position="12"/>
        <end position="33"/>
    </location>
</feature>
<evidence type="ECO:0000313" key="2">
    <source>
        <dbReference type="EMBL" id="KAA0997508.1"/>
    </source>
</evidence>
<dbReference type="EMBL" id="VTUZ01000083">
    <property type="protein sequence ID" value="KAA0997508.1"/>
    <property type="molecule type" value="Genomic_DNA"/>
</dbReference>
<keyword evidence="1" id="KW-1133">Transmembrane helix</keyword>